<evidence type="ECO:0000256" key="1">
    <source>
        <dbReference type="SAM" id="MobiDB-lite"/>
    </source>
</evidence>
<comment type="caution">
    <text evidence="2">The sequence shown here is derived from an EMBL/GenBank/DDBJ whole genome shotgun (WGS) entry which is preliminary data.</text>
</comment>
<evidence type="ECO:0000313" key="2">
    <source>
        <dbReference type="EMBL" id="KAF9878583.1"/>
    </source>
</evidence>
<keyword evidence="3" id="KW-1185">Reference proteome</keyword>
<reference evidence="2" key="1">
    <citation type="submission" date="2020-03" db="EMBL/GenBank/DDBJ databases">
        <authorList>
            <person name="He L."/>
        </authorList>
    </citation>
    <scope>NUCLEOTIDE SEQUENCE</scope>
    <source>
        <strain evidence="2">CkLH20</strain>
    </source>
</reference>
<protein>
    <submittedName>
        <fullName evidence="2">Uncharacterized protein</fullName>
    </submittedName>
</protein>
<organism evidence="2 3">
    <name type="scientific">Colletotrichum karsti</name>
    <dbReference type="NCBI Taxonomy" id="1095194"/>
    <lineage>
        <taxon>Eukaryota</taxon>
        <taxon>Fungi</taxon>
        <taxon>Dikarya</taxon>
        <taxon>Ascomycota</taxon>
        <taxon>Pezizomycotina</taxon>
        <taxon>Sordariomycetes</taxon>
        <taxon>Hypocreomycetidae</taxon>
        <taxon>Glomerellales</taxon>
        <taxon>Glomerellaceae</taxon>
        <taxon>Colletotrichum</taxon>
        <taxon>Colletotrichum boninense species complex</taxon>
    </lineage>
</organism>
<accession>A0A9P6I917</accession>
<reference evidence="2" key="2">
    <citation type="submission" date="2020-11" db="EMBL/GenBank/DDBJ databases">
        <title>Whole genome sequencing of Colletotrichum sp.</title>
        <authorList>
            <person name="Li H."/>
        </authorList>
    </citation>
    <scope>NUCLEOTIDE SEQUENCE</scope>
    <source>
        <strain evidence="2">CkLH20</strain>
    </source>
</reference>
<dbReference type="RefSeq" id="XP_038748044.1">
    <property type="nucleotide sequence ID" value="XM_038886794.1"/>
</dbReference>
<dbReference type="AlphaFoldDB" id="A0A9P6I917"/>
<feature type="compositionally biased region" description="Polar residues" evidence="1">
    <location>
        <begin position="132"/>
        <end position="143"/>
    </location>
</feature>
<name>A0A9P6I917_9PEZI</name>
<dbReference type="Proteomes" id="UP000781932">
    <property type="component" value="Unassembled WGS sequence"/>
</dbReference>
<gene>
    <name evidence="2" type="ORF">CkaCkLH20_04075</name>
</gene>
<evidence type="ECO:0000313" key="3">
    <source>
        <dbReference type="Proteomes" id="UP000781932"/>
    </source>
</evidence>
<dbReference type="OrthoDB" id="4815595at2759"/>
<dbReference type="GeneID" id="62159868"/>
<proteinExistence type="predicted"/>
<feature type="region of interest" description="Disordered" evidence="1">
    <location>
        <begin position="132"/>
        <end position="151"/>
    </location>
</feature>
<sequence length="151" mass="17340">MDSNFTPIRISPPRCPKTGVDEEACSIYLQDLRDNIFAKQVALDGIRNLTRYSKDEVVNLAAFIERLKLNDASPDIVRRFETELDKMFIFIYKLFVEGISAMVKQDFLGAEDVEERVRDVIKFEMGNEFDSSDLSMPASTSTVRPEKQYRA</sequence>
<dbReference type="EMBL" id="JAATWM020000010">
    <property type="protein sequence ID" value="KAF9878583.1"/>
    <property type="molecule type" value="Genomic_DNA"/>
</dbReference>